<accession>A0A9D2A6Y4</accession>
<reference evidence="2" key="1">
    <citation type="journal article" date="2021" name="PeerJ">
        <title>Extensive microbial diversity within the chicken gut microbiome revealed by metagenomics and culture.</title>
        <authorList>
            <person name="Gilroy R."/>
            <person name="Ravi A."/>
            <person name="Getino M."/>
            <person name="Pursley I."/>
            <person name="Horton D.L."/>
            <person name="Alikhan N.F."/>
            <person name="Baker D."/>
            <person name="Gharbi K."/>
            <person name="Hall N."/>
            <person name="Watson M."/>
            <person name="Adriaenssens E.M."/>
            <person name="Foster-Nyarko E."/>
            <person name="Jarju S."/>
            <person name="Secka A."/>
            <person name="Antonio M."/>
            <person name="Oren A."/>
            <person name="Chaudhuri R.R."/>
            <person name="La Ragione R."/>
            <person name="Hildebrand F."/>
            <person name="Pallen M.J."/>
        </authorList>
    </citation>
    <scope>NUCLEOTIDE SEQUENCE</scope>
    <source>
        <strain evidence="2">ChiHejej3B27-3195</strain>
    </source>
</reference>
<feature type="transmembrane region" description="Helical" evidence="1">
    <location>
        <begin position="218"/>
        <end position="239"/>
    </location>
</feature>
<organism evidence="2 3">
    <name type="scientific">Candidatus Nesterenkonia stercoripullorum</name>
    <dbReference type="NCBI Taxonomy" id="2838701"/>
    <lineage>
        <taxon>Bacteria</taxon>
        <taxon>Bacillati</taxon>
        <taxon>Actinomycetota</taxon>
        <taxon>Actinomycetes</taxon>
        <taxon>Micrococcales</taxon>
        <taxon>Micrococcaceae</taxon>
        <taxon>Nesterenkonia</taxon>
    </lineage>
</organism>
<evidence type="ECO:0000313" key="3">
    <source>
        <dbReference type="Proteomes" id="UP000824151"/>
    </source>
</evidence>
<proteinExistence type="inferred from homology"/>
<evidence type="ECO:0000256" key="1">
    <source>
        <dbReference type="RuleBase" id="RU363076"/>
    </source>
</evidence>
<keyword evidence="1" id="KW-0472">Membrane</keyword>
<keyword evidence="1" id="KW-1003">Cell membrane</keyword>
<dbReference type="Proteomes" id="UP000824151">
    <property type="component" value="Unassembled WGS sequence"/>
</dbReference>
<name>A0A9D2A6Y4_9MICC</name>
<comment type="similarity">
    <text evidence="1">Belongs to the SURF1 family.</text>
</comment>
<dbReference type="Pfam" id="PF02104">
    <property type="entry name" value="SURF1"/>
    <property type="match status" value="1"/>
</dbReference>
<dbReference type="PROSITE" id="PS50895">
    <property type="entry name" value="SURF1"/>
    <property type="match status" value="1"/>
</dbReference>
<dbReference type="GO" id="GO:0005886">
    <property type="term" value="C:plasma membrane"/>
    <property type="evidence" value="ECO:0007669"/>
    <property type="project" value="UniProtKB-SubCell"/>
</dbReference>
<protein>
    <recommendedName>
        <fullName evidence="1">SURF1-like protein</fullName>
    </recommendedName>
</protein>
<comment type="subcellular location">
    <subcellularLocation>
        <location evidence="1">Cell membrane</location>
        <topology evidence="1">Multi-pass membrane protein</topology>
    </subcellularLocation>
</comment>
<dbReference type="EMBL" id="DXGD01000245">
    <property type="protein sequence ID" value="HIW99813.1"/>
    <property type="molecule type" value="Genomic_DNA"/>
</dbReference>
<keyword evidence="1" id="KW-1133">Transmembrane helix</keyword>
<gene>
    <name evidence="2" type="ORF">H9871_06685</name>
</gene>
<comment type="caution">
    <text evidence="2">The sequence shown here is derived from an EMBL/GenBank/DDBJ whole genome shotgun (WGS) entry which is preliminary data.</text>
</comment>
<keyword evidence="1" id="KW-0812">Transmembrane</keyword>
<dbReference type="InterPro" id="IPR002994">
    <property type="entry name" value="Surf1/Shy1"/>
</dbReference>
<sequence length="281" mass="31522">MLKTALQAKWIAALVFALILATVFVVLSAWQFGESQSEGNPVQDITETPVPLTEIYEPGQSMSIYEADRIVDLSGSFLEDSEVAIAERLHDGVSGYWIVGAFEVADSPEGEVIPMVLGWTDSLDSVDELPDAEELEVRGRLIPPEAPASGDQDLPAGVFSTLSSAELTNTWDARTYSGFVVAFDIEDSQGETLGAAASESPLEEVWVGPQPESSEVNWLNLFYALEWVVFAGFAVYLWYRMVRDDHEKQIEEARLDREWQEQWQREQLALRRQQREQNDDE</sequence>
<dbReference type="AlphaFoldDB" id="A0A9D2A6Y4"/>
<comment type="caution">
    <text evidence="1">Lacks conserved residue(s) required for the propagation of feature annotation.</text>
</comment>
<reference evidence="2" key="2">
    <citation type="submission" date="2021-04" db="EMBL/GenBank/DDBJ databases">
        <authorList>
            <person name="Gilroy R."/>
        </authorList>
    </citation>
    <scope>NUCLEOTIDE SEQUENCE</scope>
    <source>
        <strain evidence="2">ChiHejej3B27-3195</strain>
    </source>
</reference>
<evidence type="ECO:0000313" key="2">
    <source>
        <dbReference type="EMBL" id="HIW99813.1"/>
    </source>
</evidence>